<dbReference type="AlphaFoldDB" id="A0A1E4TSN0"/>
<dbReference type="PROSITE" id="PS51635">
    <property type="entry name" value="PNPLA"/>
    <property type="match status" value="1"/>
</dbReference>
<feature type="active site" description="Proton acceptor" evidence="4">
    <location>
        <position position="360"/>
    </location>
</feature>
<organism evidence="6 7">
    <name type="scientific">Pachysolen tannophilus NRRL Y-2460</name>
    <dbReference type="NCBI Taxonomy" id="669874"/>
    <lineage>
        <taxon>Eukaryota</taxon>
        <taxon>Fungi</taxon>
        <taxon>Dikarya</taxon>
        <taxon>Ascomycota</taxon>
        <taxon>Saccharomycotina</taxon>
        <taxon>Pichiomycetes</taxon>
        <taxon>Pachysolenaceae</taxon>
        <taxon>Pachysolen</taxon>
    </lineage>
</organism>
<dbReference type="InterPro" id="IPR016035">
    <property type="entry name" value="Acyl_Trfase/lysoPLipase"/>
</dbReference>
<keyword evidence="2 4" id="KW-0442">Lipid degradation</keyword>
<dbReference type="FunFam" id="3.40.1090.10:FF:000036">
    <property type="entry name" value="Patatin-like phospholipase domain-containing protein"/>
    <property type="match status" value="1"/>
</dbReference>
<feature type="domain" description="PNPLA" evidence="5">
    <location>
        <begin position="176"/>
        <end position="373"/>
    </location>
</feature>
<keyword evidence="7" id="KW-1185">Reference proteome</keyword>
<dbReference type="SUPFAM" id="SSF52151">
    <property type="entry name" value="FabD/lysophospholipase-like"/>
    <property type="match status" value="1"/>
</dbReference>
<accession>A0A1E4TSN0</accession>
<feature type="short sequence motif" description="GXGXXG" evidence="4">
    <location>
        <begin position="180"/>
        <end position="185"/>
    </location>
</feature>
<dbReference type="EMBL" id="KV454015">
    <property type="protein sequence ID" value="ODV94765.1"/>
    <property type="molecule type" value="Genomic_DNA"/>
</dbReference>
<evidence type="ECO:0000313" key="6">
    <source>
        <dbReference type="EMBL" id="ODV94765.1"/>
    </source>
</evidence>
<dbReference type="CDD" id="cd07230">
    <property type="entry name" value="Pat_TGL4-5_like"/>
    <property type="match status" value="1"/>
</dbReference>
<evidence type="ECO:0000256" key="1">
    <source>
        <dbReference type="ARBA" id="ARBA00022801"/>
    </source>
</evidence>
<name>A0A1E4TSN0_PACTA</name>
<dbReference type="PANTHER" id="PTHR14226">
    <property type="entry name" value="NEUROPATHY TARGET ESTERASE/SWISS CHEESE D.MELANOGASTER"/>
    <property type="match status" value="1"/>
</dbReference>
<protein>
    <recommendedName>
        <fullName evidence="5">PNPLA domain-containing protein</fullName>
    </recommendedName>
</protein>
<evidence type="ECO:0000259" key="5">
    <source>
        <dbReference type="PROSITE" id="PS51635"/>
    </source>
</evidence>
<dbReference type="PANTHER" id="PTHR14226:SF10">
    <property type="entry name" value="TRIACYLGLYCEROL LIPASE 4-RELATED"/>
    <property type="match status" value="1"/>
</dbReference>
<dbReference type="InterPro" id="IPR021771">
    <property type="entry name" value="Triacylglycerol_lipase_N"/>
</dbReference>
<dbReference type="STRING" id="669874.A0A1E4TSN0"/>
<dbReference type="InterPro" id="IPR050301">
    <property type="entry name" value="NTE"/>
</dbReference>
<dbReference type="GO" id="GO:0016042">
    <property type="term" value="P:lipid catabolic process"/>
    <property type="evidence" value="ECO:0007669"/>
    <property type="project" value="UniProtKB-UniRule"/>
</dbReference>
<keyword evidence="3 4" id="KW-0443">Lipid metabolism</keyword>
<evidence type="ECO:0000256" key="4">
    <source>
        <dbReference type="PROSITE-ProRule" id="PRU01161"/>
    </source>
</evidence>
<evidence type="ECO:0000256" key="2">
    <source>
        <dbReference type="ARBA" id="ARBA00022963"/>
    </source>
</evidence>
<dbReference type="Gene3D" id="3.40.1090.10">
    <property type="entry name" value="Cytosolic phospholipase A2 catalytic domain"/>
    <property type="match status" value="2"/>
</dbReference>
<evidence type="ECO:0000313" key="7">
    <source>
        <dbReference type="Proteomes" id="UP000094236"/>
    </source>
</evidence>
<keyword evidence="1 4" id="KW-0378">Hydrolase</keyword>
<comment type="caution">
    <text evidence="4">Lacks conserved residue(s) required for the propagation of feature annotation.</text>
</comment>
<dbReference type="GO" id="GO:0004806">
    <property type="term" value="F:triacylglycerol lipase activity"/>
    <property type="evidence" value="ECO:0007669"/>
    <property type="project" value="EnsemblFungi"/>
</dbReference>
<evidence type="ECO:0000256" key="3">
    <source>
        <dbReference type="ARBA" id="ARBA00023098"/>
    </source>
</evidence>
<dbReference type="InterPro" id="IPR002641">
    <property type="entry name" value="PNPLA_dom"/>
</dbReference>
<dbReference type="OrthoDB" id="10049244at2759"/>
<feature type="active site" description="Nucleophile" evidence="4">
    <location>
        <position position="209"/>
    </location>
</feature>
<sequence>MIESSIQTVINNCTKLLQSLPLTRYWVGRQNERQAQIDELLAQQKAATSYKEWEEISIKLDEYLNNEVWKQTKESDLYDYKLVEERLNELREARKAKDYPKLLYLVRTTWTRNTGNIGNVNLYRHSYVGTKKLIEDYIKECEKALQLLIDPSNPIDDGYLLSMLIQTRKAIGRTALVLSGGGCFGIFHIGVLSNLLELNLLPRIISGSSAGAIMASILCVQSPEETIALISTIEHRTFDIFNETNKEEGFLVYLARFLKYGTLFDNRYLRKTMIGFLGDLTFRESYNRTGRILNVTVSSVSIHEQPTLLNYLTAPNVLIWSAVCASCSLPGIFSSSTIYEKNLETGAMQEWNHASVKFVDGSVDNDLPIKRLSEMFNVDHIIACQVNPHVVPFLKMSIACVGGETENEYSAKIKAYLSYAYDLFSSEVIHYLEVMSELGIAKNLSTKLRSVLSQQYSGNVTILSDLKFTELNKLLVNPTPEFLLDATVRGTRATWPKITIIRNHCATEFALDKSIILLRSRLI</sequence>
<proteinExistence type="predicted"/>
<reference evidence="7" key="1">
    <citation type="submission" date="2016-05" db="EMBL/GenBank/DDBJ databases">
        <title>Comparative genomics of biotechnologically important yeasts.</title>
        <authorList>
            <consortium name="DOE Joint Genome Institute"/>
            <person name="Riley R."/>
            <person name="Haridas S."/>
            <person name="Wolfe K.H."/>
            <person name="Lopes M.R."/>
            <person name="Hittinger C.T."/>
            <person name="Goker M."/>
            <person name="Salamov A."/>
            <person name="Wisecaver J."/>
            <person name="Long T.M."/>
            <person name="Aerts A.L."/>
            <person name="Barry K."/>
            <person name="Choi C."/>
            <person name="Clum A."/>
            <person name="Coughlan A.Y."/>
            <person name="Deshpande S."/>
            <person name="Douglass A.P."/>
            <person name="Hanson S.J."/>
            <person name="Klenk H.-P."/>
            <person name="Labutti K."/>
            <person name="Lapidus A."/>
            <person name="Lindquist E."/>
            <person name="Lipzen A."/>
            <person name="Meier-Kolthoff J.P."/>
            <person name="Ohm R.A."/>
            <person name="Otillar R.P."/>
            <person name="Pangilinan J."/>
            <person name="Peng Y."/>
            <person name="Rokas A."/>
            <person name="Rosa C.A."/>
            <person name="Scheuner C."/>
            <person name="Sibirny A.A."/>
            <person name="Slot J.C."/>
            <person name="Stielow J.B."/>
            <person name="Sun H."/>
            <person name="Kurtzman C.P."/>
            <person name="Blackwell M."/>
            <person name="Grigoriev I.V."/>
            <person name="Jeffries T.W."/>
        </authorList>
    </citation>
    <scope>NUCLEOTIDE SEQUENCE [LARGE SCALE GENOMIC DNA]</scope>
    <source>
        <strain evidence="7">NRRL Y-2460</strain>
    </source>
</reference>
<dbReference type="GO" id="GO:0006642">
    <property type="term" value="P:triglyceride mobilization"/>
    <property type="evidence" value="ECO:0007669"/>
    <property type="project" value="EnsemblFungi"/>
</dbReference>
<gene>
    <name evidence="6" type="ORF">PACTADRAFT_44295</name>
</gene>
<feature type="short sequence motif" description="GXSXG" evidence="4">
    <location>
        <begin position="207"/>
        <end position="211"/>
    </location>
</feature>
<feature type="non-terminal residue" evidence="6">
    <location>
        <position position="523"/>
    </location>
</feature>
<dbReference type="Proteomes" id="UP000094236">
    <property type="component" value="Unassembled WGS sequence"/>
</dbReference>
<dbReference type="Pfam" id="PF11815">
    <property type="entry name" value="DUF3336"/>
    <property type="match status" value="1"/>
</dbReference>
<dbReference type="Pfam" id="PF01734">
    <property type="entry name" value="Patatin"/>
    <property type="match status" value="1"/>
</dbReference>